<evidence type="ECO:0000256" key="3">
    <source>
        <dbReference type="RuleBase" id="RU361235"/>
    </source>
</evidence>
<dbReference type="InterPro" id="IPR019819">
    <property type="entry name" value="Carboxylesterase_B_CS"/>
</dbReference>
<dbReference type="SUPFAM" id="SSF53474">
    <property type="entry name" value="alpha/beta-Hydrolases"/>
    <property type="match status" value="1"/>
</dbReference>
<dbReference type="OrthoDB" id="408631at2759"/>
<keyword evidence="7" id="KW-1185">Reference proteome</keyword>
<comment type="similarity">
    <text evidence="1 3">Belongs to the type-B carboxylesterase/lipase family.</text>
</comment>
<evidence type="ECO:0000259" key="5">
    <source>
        <dbReference type="Pfam" id="PF00135"/>
    </source>
</evidence>
<dbReference type="EC" id="3.1.1.-" evidence="3"/>
<dbReference type="FunFam" id="3.40.50.1820:FF:000266">
    <property type="entry name" value="Carboxylic ester hydrolase"/>
    <property type="match status" value="1"/>
</dbReference>
<evidence type="ECO:0000313" key="6">
    <source>
        <dbReference type="EMBL" id="KAF2800446.1"/>
    </source>
</evidence>
<gene>
    <name evidence="6" type="ORF">K505DRAFT_228703</name>
</gene>
<dbReference type="InterPro" id="IPR019826">
    <property type="entry name" value="Carboxylesterase_B_AS"/>
</dbReference>
<feature type="signal peptide" evidence="3">
    <location>
        <begin position="1"/>
        <end position="24"/>
    </location>
</feature>
<dbReference type="Proteomes" id="UP000799757">
    <property type="component" value="Unassembled WGS sequence"/>
</dbReference>
<feature type="region of interest" description="Disordered" evidence="4">
    <location>
        <begin position="392"/>
        <end position="415"/>
    </location>
</feature>
<evidence type="ECO:0000256" key="1">
    <source>
        <dbReference type="ARBA" id="ARBA00005964"/>
    </source>
</evidence>
<evidence type="ECO:0000313" key="7">
    <source>
        <dbReference type="Proteomes" id="UP000799757"/>
    </source>
</evidence>
<dbReference type="EMBL" id="MU001747">
    <property type="protein sequence ID" value="KAF2800446.1"/>
    <property type="molecule type" value="Genomic_DNA"/>
</dbReference>
<proteinExistence type="inferred from homology"/>
<dbReference type="InterPro" id="IPR050309">
    <property type="entry name" value="Type-B_Carboxylest/Lipase"/>
</dbReference>
<dbReference type="Pfam" id="PF00135">
    <property type="entry name" value="COesterase"/>
    <property type="match status" value="1"/>
</dbReference>
<dbReference type="AlphaFoldDB" id="A0A6A6XV51"/>
<dbReference type="GO" id="GO:0016787">
    <property type="term" value="F:hydrolase activity"/>
    <property type="evidence" value="ECO:0007669"/>
    <property type="project" value="UniProtKB-KW"/>
</dbReference>
<name>A0A6A6XV51_9PLEO</name>
<sequence length="600" mass="64530">MRRVSILSVVALLASLNGRTGVAAEALPVALAARAVPSVDLGYAVYQGTYDADSKVNTFKGIRYAAPPLGNLRFAAPTAPASNRTSITAATSDPPRCPQTGASSETPPVYGFISGPGDEDCLFLNVFAPANAKNLPVFFWIHGGGYALFSASGLDPTEMMATNNNNFISVVIQYRLGAFGFLPGADVKEDGALNAGLLDMNFALQWVQKYIKKFGGDPTRVTIAGESAGAGAVMYQAMAYGGKQNKNLFNNIISASPWVPRQYKYNDAVPTKAYDDFSSAAGCANAYDTLQCLRDAESAVLQNASAKVSEAGLFGTFAFLPVTDGTFVQKRPSQQLLSKVLKGKRILSGNMANEGVPLSPPTFKTLAKFREYVSTTFPGFSAGDKAALEKQYSYDGDDKDTDPSDPIFSTTGTSGPSAVNQSVFATGQQQRLFDVFAEYAFDCPSYWLASAFPQAWKYEYSVPPAYHGFDLTAYWSKNQPVPGTAFKHAFQKIWGNFITANTPVISIADAKGGMSNATVPIGLGGNINWPQWSETKPVLLSLNTTGGTPEFRYATENLNYYVYVEPGVTNSFKVADAGKWEGGRGSRCKWWRSQAAKVPY</sequence>
<dbReference type="InterPro" id="IPR029058">
    <property type="entry name" value="AB_hydrolase_fold"/>
</dbReference>
<dbReference type="PROSITE" id="PS00122">
    <property type="entry name" value="CARBOXYLESTERASE_B_1"/>
    <property type="match status" value="1"/>
</dbReference>
<reference evidence="6" key="1">
    <citation type="journal article" date="2020" name="Stud. Mycol.">
        <title>101 Dothideomycetes genomes: a test case for predicting lifestyles and emergence of pathogens.</title>
        <authorList>
            <person name="Haridas S."/>
            <person name="Albert R."/>
            <person name="Binder M."/>
            <person name="Bloem J."/>
            <person name="Labutti K."/>
            <person name="Salamov A."/>
            <person name="Andreopoulos B."/>
            <person name="Baker S."/>
            <person name="Barry K."/>
            <person name="Bills G."/>
            <person name="Bluhm B."/>
            <person name="Cannon C."/>
            <person name="Castanera R."/>
            <person name="Culley D."/>
            <person name="Daum C."/>
            <person name="Ezra D."/>
            <person name="Gonzalez J."/>
            <person name="Henrissat B."/>
            <person name="Kuo A."/>
            <person name="Liang C."/>
            <person name="Lipzen A."/>
            <person name="Lutzoni F."/>
            <person name="Magnuson J."/>
            <person name="Mondo S."/>
            <person name="Nolan M."/>
            <person name="Ohm R."/>
            <person name="Pangilinan J."/>
            <person name="Park H.-J."/>
            <person name="Ramirez L."/>
            <person name="Alfaro M."/>
            <person name="Sun H."/>
            <person name="Tritt A."/>
            <person name="Yoshinaga Y."/>
            <person name="Zwiers L.-H."/>
            <person name="Turgeon B."/>
            <person name="Goodwin S."/>
            <person name="Spatafora J."/>
            <person name="Crous P."/>
            <person name="Grigoriev I."/>
        </authorList>
    </citation>
    <scope>NUCLEOTIDE SEQUENCE</scope>
    <source>
        <strain evidence="6">CBS 109.77</strain>
    </source>
</reference>
<accession>A0A6A6XV51</accession>
<feature type="chain" id="PRO_5025705410" description="Carboxylic ester hydrolase" evidence="3">
    <location>
        <begin position="25"/>
        <end position="600"/>
    </location>
</feature>
<protein>
    <recommendedName>
        <fullName evidence="3">Carboxylic ester hydrolase</fullName>
        <ecNumber evidence="3">3.1.1.-</ecNumber>
    </recommendedName>
</protein>
<dbReference type="PANTHER" id="PTHR11559">
    <property type="entry name" value="CARBOXYLESTERASE"/>
    <property type="match status" value="1"/>
</dbReference>
<feature type="domain" description="Carboxylesterase type B" evidence="5">
    <location>
        <begin position="48"/>
        <end position="544"/>
    </location>
</feature>
<dbReference type="InterPro" id="IPR002018">
    <property type="entry name" value="CarbesteraseB"/>
</dbReference>
<organism evidence="6 7">
    <name type="scientific">Melanomma pulvis-pyrius CBS 109.77</name>
    <dbReference type="NCBI Taxonomy" id="1314802"/>
    <lineage>
        <taxon>Eukaryota</taxon>
        <taxon>Fungi</taxon>
        <taxon>Dikarya</taxon>
        <taxon>Ascomycota</taxon>
        <taxon>Pezizomycotina</taxon>
        <taxon>Dothideomycetes</taxon>
        <taxon>Pleosporomycetidae</taxon>
        <taxon>Pleosporales</taxon>
        <taxon>Melanommataceae</taxon>
        <taxon>Melanomma</taxon>
    </lineage>
</organism>
<keyword evidence="2 3" id="KW-0378">Hydrolase</keyword>
<evidence type="ECO:0000256" key="2">
    <source>
        <dbReference type="ARBA" id="ARBA00022801"/>
    </source>
</evidence>
<dbReference type="Gene3D" id="3.40.50.1820">
    <property type="entry name" value="alpha/beta hydrolase"/>
    <property type="match status" value="1"/>
</dbReference>
<evidence type="ECO:0000256" key="4">
    <source>
        <dbReference type="SAM" id="MobiDB-lite"/>
    </source>
</evidence>
<keyword evidence="3" id="KW-0732">Signal</keyword>
<dbReference type="PROSITE" id="PS00941">
    <property type="entry name" value="CARBOXYLESTERASE_B_2"/>
    <property type="match status" value="1"/>
</dbReference>